<comment type="caution">
    <text evidence="1">The sequence shown here is derived from an EMBL/GenBank/DDBJ whole genome shotgun (WGS) entry which is preliminary data.</text>
</comment>
<evidence type="ECO:0008006" key="2">
    <source>
        <dbReference type="Google" id="ProtNLM"/>
    </source>
</evidence>
<accession>A0A5W7SAK6</accession>
<name>A0A5W7SAK6_SALET</name>
<reference evidence="1" key="1">
    <citation type="submission" date="2018-07" db="EMBL/GenBank/DDBJ databases">
        <authorList>
            <person name="Ashton P.M."/>
            <person name="Dallman T."/>
            <person name="Nair S."/>
            <person name="De Pinna E."/>
            <person name="Peters T."/>
            <person name="Grant K."/>
        </authorList>
    </citation>
    <scope>NUCLEOTIDE SEQUENCE</scope>
    <source>
        <strain evidence="1">242348</strain>
    </source>
</reference>
<dbReference type="EMBL" id="AAHMLI010000032">
    <property type="protein sequence ID" value="EBX8629958.1"/>
    <property type="molecule type" value="Genomic_DNA"/>
</dbReference>
<proteinExistence type="predicted"/>
<protein>
    <recommendedName>
        <fullName evidence="2">DNA-binding protein</fullName>
    </recommendedName>
</protein>
<organism evidence="1">
    <name type="scientific">Salmonella enterica subsp. enterica serovar Kintambo</name>
    <dbReference type="NCBI Taxonomy" id="1192730"/>
    <lineage>
        <taxon>Bacteria</taxon>
        <taxon>Pseudomonadati</taxon>
        <taxon>Pseudomonadota</taxon>
        <taxon>Gammaproteobacteria</taxon>
        <taxon>Enterobacterales</taxon>
        <taxon>Enterobacteriaceae</taxon>
        <taxon>Salmonella</taxon>
    </lineage>
</organism>
<sequence>MSKSVGIRTELLAQMAGVSEAELVHALKTTGEILGIKIPSPLPQKYNARTRNFDFLEGKAFADKVAAVRAATTRKK</sequence>
<dbReference type="AlphaFoldDB" id="A0A5W7SAK6"/>
<gene>
    <name evidence="1" type="ORF">DTU03_20985</name>
</gene>
<evidence type="ECO:0000313" key="1">
    <source>
        <dbReference type="EMBL" id="EBX8629958.1"/>
    </source>
</evidence>